<evidence type="ECO:0000313" key="4">
    <source>
        <dbReference type="Proteomes" id="UP001191082"/>
    </source>
</evidence>
<keyword evidence="4" id="KW-1185">Reference proteome</keyword>
<sequence>MANPDLHGTEYSNNGTYVERERIERKESSGTGIAFIVGGLVVAALVLFWLFAGADTAPVATGTDAGDVSVTVEGADAPAAQTATPDAAAPAADSAAPAADSAAPAETAPAAPVENN</sequence>
<organism evidence="3 4">
    <name type="scientific">Arenibacterium halophilum</name>
    <dbReference type="NCBI Taxonomy" id="2583821"/>
    <lineage>
        <taxon>Bacteria</taxon>
        <taxon>Pseudomonadati</taxon>
        <taxon>Pseudomonadota</taxon>
        <taxon>Alphaproteobacteria</taxon>
        <taxon>Rhodobacterales</taxon>
        <taxon>Paracoccaceae</taxon>
        <taxon>Arenibacterium</taxon>
    </lineage>
</organism>
<evidence type="ECO:0000256" key="2">
    <source>
        <dbReference type="SAM" id="Phobius"/>
    </source>
</evidence>
<evidence type="ECO:0008006" key="5">
    <source>
        <dbReference type="Google" id="ProtNLM"/>
    </source>
</evidence>
<feature type="transmembrane region" description="Helical" evidence="2">
    <location>
        <begin position="30"/>
        <end position="51"/>
    </location>
</feature>
<dbReference type="RefSeq" id="WP_138863810.1">
    <property type="nucleotide sequence ID" value="NZ_VCPC01000002.1"/>
</dbReference>
<keyword evidence="2" id="KW-1133">Transmembrane helix</keyword>
<protein>
    <recommendedName>
        <fullName evidence="5">SPOR domain-containing protein</fullName>
    </recommendedName>
</protein>
<gene>
    <name evidence="3" type="ORF">FGK64_10885</name>
</gene>
<proteinExistence type="predicted"/>
<evidence type="ECO:0000256" key="1">
    <source>
        <dbReference type="SAM" id="MobiDB-lite"/>
    </source>
</evidence>
<dbReference type="EMBL" id="VCPC01000002">
    <property type="protein sequence ID" value="TMV13254.1"/>
    <property type="molecule type" value="Genomic_DNA"/>
</dbReference>
<dbReference type="Proteomes" id="UP001191082">
    <property type="component" value="Unassembled WGS sequence"/>
</dbReference>
<name>A0ABY2XBA7_9RHOB</name>
<accession>A0ABY2XBA7</accession>
<keyword evidence="2" id="KW-0812">Transmembrane</keyword>
<reference evidence="3 4" key="1">
    <citation type="submission" date="2019-05" db="EMBL/GenBank/DDBJ databases">
        <title>Marivita sp. nov. isolated from sea sediment.</title>
        <authorList>
            <person name="Kim W."/>
        </authorList>
    </citation>
    <scope>NUCLEOTIDE SEQUENCE [LARGE SCALE GENOMIC DNA]</scope>
    <source>
        <strain evidence="3 4">CAU 1492</strain>
    </source>
</reference>
<feature type="region of interest" description="Disordered" evidence="1">
    <location>
        <begin position="76"/>
        <end position="116"/>
    </location>
</feature>
<keyword evidence="2" id="KW-0472">Membrane</keyword>
<evidence type="ECO:0000313" key="3">
    <source>
        <dbReference type="EMBL" id="TMV13254.1"/>
    </source>
</evidence>
<comment type="caution">
    <text evidence="3">The sequence shown here is derived from an EMBL/GenBank/DDBJ whole genome shotgun (WGS) entry which is preliminary data.</text>
</comment>